<name>A0A2L0ENT5_SORCE</name>
<sequence length="73" mass="8145">MICHPHAPEELSWLEIQGSGLNPRQVDCPRRGETKEVRECCGCTRFATLAIHPSGKHIYVVCEPFADRPEGGK</sequence>
<dbReference type="Proteomes" id="UP000238348">
    <property type="component" value="Chromosome"/>
</dbReference>
<dbReference type="RefSeq" id="WP_104978678.1">
    <property type="nucleotide sequence ID" value="NZ_CP012673.1"/>
</dbReference>
<organism evidence="1 2">
    <name type="scientific">Sorangium cellulosum</name>
    <name type="common">Polyangium cellulosum</name>
    <dbReference type="NCBI Taxonomy" id="56"/>
    <lineage>
        <taxon>Bacteria</taxon>
        <taxon>Pseudomonadati</taxon>
        <taxon>Myxococcota</taxon>
        <taxon>Polyangia</taxon>
        <taxon>Polyangiales</taxon>
        <taxon>Polyangiaceae</taxon>
        <taxon>Sorangium</taxon>
    </lineage>
</organism>
<reference evidence="1 2" key="1">
    <citation type="submission" date="2015-09" db="EMBL/GenBank/DDBJ databases">
        <title>Sorangium comparison.</title>
        <authorList>
            <person name="Zaburannyi N."/>
            <person name="Bunk B."/>
            <person name="Overmann J."/>
            <person name="Mueller R."/>
        </authorList>
    </citation>
    <scope>NUCLEOTIDE SEQUENCE [LARGE SCALE GENOMIC DNA]</scope>
    <source>
        <strain evidence="1 2">So ce26</strain>
    </source>
</reference>
<dbReference type="AlphaFoldDB" id="A0A2L0ENT5"/>
<proteinExistence type="predicted"/>
<dbReference type="EMBL" id="CP012673">
    <property type="protein sequence ID" value="AUX40958.1"/>
    <property type="molecule type" value="Genomic_DNA"/>
</dbReference>
<evidence type="ECO:0000313" key="2">
    <source>
        <dbReference type="Proteomes" id="UP000238348"/>
    </source>
</evidence>
<evidence type="ECO:0000313" key="1">
    <source>
        <dbReference type="EMBL" id="AUX40958.1"/>
    </source>
</evidence>
<accession>A0A2L0ENT5</accession>
<gene>
    <name evidence="1" type="ORF">SOCE26_023600</name>
</gene>
<dbReference type="OrthoDB" id="5521359at2"/>
<protein>
    <submittedName>
        <fullName evidence="1">Uncharacterized protein</fullName>
    </submittedName>
</protein>